<reference evidence="4" key="3">
    <citation type="submission" date="2017-11" db="EMBL/GenBank/DDBJ databases">
        <title>PacBio sequencing of new strain of the secondary endosymbiont Candidatus Hamiltonella defensa.</title>
        <authorList>
            <person name="Strand M.R."/>
            <person name="Oliver K."/>
        </authorList>
    </citation>
    <scope>NUCLEOTIDE SEQUENCE [LARGE SCALE GENOMIC DNA]</scope>
    <source>
        <strain evidence="4">A2C</strain>
        <plasmid evidence="4">phda2c.3</plasmid>
    </source>
</reference>
<name>A0A2D3TAM0_9ENTR</name>
<dbReference type="InterPro" id="IPR018927">
    <property type="entry name" value="Pilus_synth_Q_C"/>
</dbReference>
<dbReference type="RefSeq" id="WP_095034940.1">
    <property type="nucleotide sequence ID" value="NZ_CP017611.1"/>
</dbReference>
<dbReference type="Pfam" id="PF10671">
    <property type="entry name" value="TcpQ"/>
    <property type="match status" value="1"/>
</dbReference>
<accession>A0A2D3TAM0</accession>
<dbReference type="Proteomes" id="UP000230008">
    <property type="component" value="Plasmid pHDA2C.3"/>
</dbReference>
<dbReference type="EMBL" id="CP022934">
    <property type="protein sequence ID" value="ASV34534.1"/>
    <property type="molecule type" value="Genomic_DNA"/>
</dbReference>
<evidence type="ECO:0000313" key="2">
    <source>
        <dbReference type="EMBL" id="ASV34534.1"/>
    </source>
</evidence>
<evidence type="ECO:0000313" key="4">
    <source>
        <dbReference type="Proteomes" id="UP000230008"/>
    </source>
</evidence>
<reference evidence="4" key="1">
    <citation type="submission" date="2016-10" db="EMBL/GenBank/DDBJ databases">
        <authorList>
            <person name="Chevignon G."/>
        </authorList>
    </citation>
    <scope>NUCLEOTIDE SEQUENCE [LARGE SCALE GENOMIC DNA]</scope>
    <source>
        <strain evidence="4">A2C</strain>
        <plasmid evidence="4">phda2c.3</plasmid>
    </source>
</reference>
<geneLocation type="plasmid" evidence="2 5">
    <name>p2_M47_H.defensa</name>
</geneLocation>
<geneLocation type="plasmid" evidence="4">
    <name>phda2c.3</name>
</geneLocation>
<protein>
    <submittedName>
        <fullName evidence="3">Pilus assembly protein PilL</fullName>
    </submittedName>
</protein>
<dbReference type="EMBL" id="CP017609">
    <property type="protein sequence ID" value="ATW30898.1"/>
    <property type="molecule type" value="Genomic_DNA"/>
</dbReference>
<geneLocation type="plasmid" evidence="3">
    <name>pHDA2C.3</name>
</geneLocation>
<sequence>MGFSQEKRLSQQRRLKASLSMKLILILFFLLCLAGCSGSRSHHENKAPVTLIESQIHLHSKKIALAQQRLQQASGIRDFAPKNKVKPDMSLQKKKGQAAQSGLFNKTVKLTVQKRDSLPKTPIQTEKNWRAQKGSTLKETLYLWVEQEKCLPEKKRTWSLIWDTDTNYRIDAPLSFSGTFRDALNGIFRLYAKATVPLFAGINTTQCLLKVDDQERHS</sequence>
<dbReference type="Proteomes" id="UP000792865">
    <property type="component" value="Plasmid p2_M47_H.defensa"/>
</dbReference>
<evidence type="ECO:0000259" key="1">
    <source>
        <dbReference type="Pfam" id="PF10671"/>
    </source>
</evidence>
<reference evidence="3" key="4">
    <citation type="journal article" date="2018" name="Genome Biol. Evol.">
        <title>Culture-Facilitated Comparative Genomics of the Facultative Symbiont Hamiltonella defensa.</title>
        <authorList>
            <person name="Chevignon G."/>
            <person name="Boyd B.M."/>
            <person name="Brandt J.W."/>
            <person name="Oliver K.M."/>
            <person name="Strand M.R."/>
        </authorList>
    </citation>
    <scope>NUCLEOTIDE SEQUENCE</scope>
    <source>
        <strain evidence="3">A2C</strain>
    </source>
</reference>
<keyword evidence="3" id="KW-0614">Plasmid</keyword>
<organism evidence="3 4">
    <name type="scientific">Candidatus Williamhamiltonella defendens</name>
    <dbReference type="NCBI Taxonomy" id="138072"/>
    <lineage>
        <taxon>Bacteria</taxon>
        <taxon>Pseudomonadati</taxon>
        <taxon>Pseudomonadota</taxon>
        <taxon>Gammaproteobacteria</taxon>
        <taxon>Enterobacterales</taxon>
        <taxon>Enterobacteriaceae</taxon>
        <taxon>aphid secondary symbionts</taxon>
        <taxon>Candidatus Williamhamiltonella</taxon>
    </lineage>
</organism>
<gene>
    <name evidence="3" type="ORF">BJP41_10540</name>
    <name evidence="2" type="ORF">CJJ18_11070</name>
</gene>
<proteinExistence type="predicted"/>
<dbReference type="AlphaFoldDB" id="A0A2D3TAM0"/>
<evidence type="ECO:0000313" key="5">
    <source>
        <dbReference type="Proteomes" id="UP000792865"/>
    </source>
</evidence>
<feature type="domain" description="Toxin co-regulated pilus biosynthesis protein Q C-terminal" evidence="1">
    <location>
        <begin position="128"/>
        <end position="212"/>
    </location>
</feature>
<evidence type="ECO:0000313" key="3">
    <source>
        <dbReference type="EMBL" id="ATW30898.1"/>
    </source>
</evidence>
<reference evidence="2" key="2">
    <citation type="submission" date="2017-08" db="EMBL/GenBank/DDBJ databases">
        <title>Genome sequence of Candidatus Hamiltonella defensa from Acyrthosiphon pisum strain MI47.</title>
        <authorList>
            <person name="Patel V.A."/>
            <person name="Chevignon G."/>
            <person name="Russell J.A."/>
            <person name="Oliver K.M."/>
        </authorList>
    </citation>
    <scope>NUCLEOTIDE SEQUENCE</scope>
    <source>
        <strain evidence="2">MI47</strain>
        <plasmid evidence="2">p2_M47_H.defensa</plasmid>
    </source>
</reference>